<evidence type="ECO:0000313" key="5">
    <source>
        <dbReference type="Proteomes" id="UP000241546"/>
    </source>
</evidence>
<keyword evidence="2" id="KW-0521">NADP</keyword>
<dbReference type="EMBL" id="KZ680209">
    <property type="protein sequence ID" value="PTB68548.1"/>
    <property type="molecule type" value="Genomic_DNA"/>
</dbReference>
<dbReference type="InterPro" id="IPR002347">
    <property type="entry name" value="SDR_fam"/>
</dbReference>
<dbReference type="SUPFAM" id="SSF51735">
    <property type="entry name" value="NAD(P)-binding Rossmann-fold domains"/>
    <property type="match status" value="1"/>
</dbReference>
<dbReference type="AlphaFoldDB" id="A0A2T4BH01"/>
<name>A0A2T4BH01_9HYPO</name>
<dbReference type="Gene3D" id="3.40.50.720">
    <property type="entry name" value="NAD(P)-binding Rossmann-like Domain"/>
    <property type="match status" value="1"/>
</dbReference>
<dbReference type="PROSITE" id="PS00061">
    <property type="entry name" value="ADH_SHORT"/>
    <property type="match status" value="1"/>
</dbReference>
<reference evidence="5" key="1">
    <citation type="submission" date="2016-07" db="EMBL/GenBank/DDBJ databases">
        <title>Multiple horizontal gene transfer events from other fungi enriched the ability of initially mycotrophic Trichoderma (Ascomycota) to feed on dead plant biomass.</title>
        <authorList>
            <consortium name="DOE Joint Genome Institute"/>
            <person name="Atanasova L."/>
            <person name="Chenthamara K."/>
            <person name="Zhang J."/>
            <person name="Grujic M."/>
            <person name="Henrissat B."/>
            <person name="Kuo A."/>
            <person name="Aerts A."/>
            <person name="Salamov A."/>
            <person name="Lipzen A."/>
            <person name="Labutti K."/>
            <person name="Barry K."/>
            <person name="Miao Y."/>
            <person name="Rahimi M.J."/>
            <person name="Shen Q."/>
            <person name="Grigoriev I.V."/>
            <person name="Kubicek C.P."/>
            <person name="Druzhinina I.S."/>
        </authorList>
    </citation>
    <scope>NUCLEOTIDE SEQUENCE [LARGE SCALE GENOMIC DNA]</scope>
    <source>
        <strain evidence="5">TUCIM 6016</strain>
    </source>
</reference>
<dbReference type="PANTHER" id="PTHR43669:SF15">
    <property type="entry name" value="OXIDOREDUCTASE, SHORT-CHAIN DEHYDROGENASE_REDUCTASE FAMILY (AFU_ORTHOLOGUE AFUA_1G01330)"/>
    <property type="match status" value="1"/>
</dbReference>
<proteinExistence type="inferred from homology"/>
<evidence type="ECO:0000256" key="2">
    <source>
        <dbReference type="ARBA" id="ARBA00022857"/>
    </source>
</evidence>
<dbReference type="GeneID" id="36602076"/>
<comment type="similarity">
    <text evidence="1">Belongs to the short-chain dehydrogenases/reductases (SDR) family.</text>
</comment>
<dbReference type="InterPro" id="IPR036291">
    <property type="entry name" value="NAD(P)-bd_dom_sf"/>
</dbReference>
<evidence type="ECO:0000256" key="3">
    <source>
        <dbReference type="ARBA" id="ARBA00023002"/>
    </source>
</evidence>
<organism evidence="4 5">
    <name type="scientific">Trichoderma citrinoviride</name>
    <dbReference type="NCBI Taxonomy" id="58853"/>
    <lineage>
        <taxon>Eukaryota</taxon>
        <taxon>Fungi</taxon>
        <taxon>Dikarya</taxon>
        <taxon>Ascomycota</taxon>
        <taxon>Pezizomycotina</taxon>
        <taxon>Sordariomycetes</taxon>
        <taxon>Hypocreomycetidae</taxon>
        <taxon>Hypocreales</taxon>
        <taxon>Hypocreaceae</taxon>
        <taxon>Trichoderma</taxon>
    </lineage>
</organism>
<dbReference type="Proteomes" id="UP000241546">
    <property type="component" value="Unassembled WGS sequence"/>
</dbReference>
<keyword evidence="3" id="KW-0560">Oxidoreductase</keyword>
<dbReference type="RefSeq" id="XP_024751868.1">
    <property type="nucleotide sequence ID" value="XM_024893958.1"/>
</dbReference>
<dbReference type="Pfam" id="PF00106">
    <property type="entry name" value="adh_short"/>
    <property type="match status" value="1"/>
</dbReference>
<dbReference type="InterPro" id="IPR020904">
    <property type="entry name" value="Sc_DH/Rdtase_CS"/>
</dbReference>
<dbReference type="OrthoDB" id="37659at2759"/>
<dbReference type="GO" id="GO:0016491">
    <property type="term" value="F:oxidoreductase activity"/>
    <property type="evidence" value="ECO:0007669"/>
    <property type="project" value="UniProtKB-KW"/>
</dbReference>
<protein>
    <submittedName>
        <fullName evidence="4">NAD(P)-binding protein</fullName>
    </submittedName>
</protein>
<dbReference type="PRINTS" id="PR00081">
    <property type="entry name" value="GDHRDH"/>
</dbReference>
<keyword evidence="5" id="KW-1185">Reference proteome</keyword>
<dbReference type="PANTHER" id="PTHR43669">
    <property type="entry name" value="5-KETO-D-GLUCONATE 5-REDUCTASE"/>
    <property type="match status" value="1"/>
</dbReference>
<evidence type="ECO:0000256" key="1">
    <source>
        <dbReference type="ARBA" id="ARBA00006484"/>
    </source>
</evidence>
<accession>A0A2T4BH01</accession>
<evidence type="ECO:0000313" key="4">
    <source>
        <dbReference type="EMBL" id="PTB68548.1"/>
    </source>
</evidence>
<gene>
    <name evidence="4" type="ORF">BBK36DRAFT_1156807</name>
</gene>
<sequence>MAFQYKRILLVGATSGIGAALADKLITEGGPNVHVIAVGRRQERLDAFVAKHGPERASAIRFDVTDRAGLDAFVNNVVQTYPDLDCVFLNSGTQSRPNLTESEEIDLEAFHYDFQVNYTSIVNLILRFLPHLQKKDYPTALIVTGSTLAVIPAFVLPSYSASKAALKAFFESVRRQYQGVSKIKFIEILPPAVQTELHDYMGLERGRALGMPLAEFTEKAYAGLVEGKEEILVGHVNGASLEDTNDFLAKRAKLFDALSKQLVAHFKP</sequence>